<accession>A0A1F6UVT4</accession>
<keyword evidence="1" id="KW-0802">TPR repeat</keyword>
<comment type="caution">
    <text evidence="3">The sequence shown here is derived from an EMBL/GenBank/DDBJ whole genome shotgun (WGS) entry which is preliminary data.</text>
</comment>
<dbReference type="PROSITE" id="PS50293">
    <property type="entry name" value="TPR_REGION"/>
    <property type="match status" value="1"/>
</dbReference>
<dbReference type="Proteomes" id="UP000179076">
    <property type="component" value="Unassembled WGS sequence"/>
</dbReference>
<dbReference type="InterPro" id="IPR019734">
    <property type="entry name" value="TPR_rpt"/>
</dbReference>
<protein>
    <submittedName>
        <fullName evidence="3">Uncharacterized protein</fullName>
    </submittedName>
</protein>
<dbReference type="InterPro" id="IPR011990">
    <property type="entry name" value="TPR-like_helical_dom_sf"/>
</dbReference>
<name>A0A1F6UVT4_9PROT</name>
<dbReference type="Gene3D" id="1.25.40.10">
    <property type="entry name" value="Tetratricopeptide repeat domain"/>
    <property type="match status" value="1"/>
</dbReference>
<dbReference type="Pfam" id="PF14559">
    <property type="entry name" value="TPR_19"/>
    <property type="match status" value="1"/>
</dbReference>
<feature type="repeat" description="TPR" evidence="1">
    <location>
        <begin position="72"/>
        <end position="105"/>
    </location>
</feature>
<dbReference type="EMBL" id="MFSP01000194">
    <property type="protein sequence ID" value="OGI61497.1"/>
    <property type="molecule type" value="Genomic_DNA"/>
</dbReference>
<keyword evidence="2" id="KW-0732">Signal</keyword>
<dbReference type="SUPFAM" id="SSF48452">
    <property type="entry name" value="TPR-like"/>
    <property type="match status" value="1"/>
</dbReference>
<dbReference type="PROSITE" id="PS50005">
    <property type="entry name" value="TPR"/>
    <property type="match status" value="1"/>
</dbReference>
<evidence type="ECO:0000313" key="3">
    <source>
        <dbReference type="EMBL" id="OGI61497.1"/>
    </source>
</evidence>
<reference evidence="3 4" key="1">
    <citation type="journal article" date="2016" name="Nat. Commun.">
        <title>Thousands of microbial genomes shed light on interconnected biogeochemical processes in an aquifer system.</title>
        <authorList>
            <person name="Anantharaman K."/>
            <person name="Brown C.T."/>
            <person name="Hug L.A."/>
            <person name="Sharon I."/>
            <person name="Castelle C.J."/>
            <person name="Probst A.J."/>
            <person name="Thomas B.C."/>
            <person name="Singh A."/>
            <person name="Wilkins M.J."/>
            <person name="Karaoz U."/>
            <person name="Brodie E.L."/>
            <person name="Williams K.H."/>
            <person name="Hubbard S.S."/>
            <person name="Banfield J.F."/>
        </authorList>
    </citation>
    <scope>NUCLEOTIDE SEQUENCE [LARGE SCALE GENOMIC DNA]</scope>
</reference>
<proteinExistence type="predicted"/>
<feature type="signal peptide" evidence="2">
    <location>
        <begin position="1"/>
        <end position="25"/>
    </location>
</feature>
<dbReference type="SMART" id="SM00028">
    <property type="entry name" value="TPR"/>
    <property type="match status" value="1"/>
</dbReference>
<dbReference type="AlphaFoldDB" id="A0A1F6UVT4"/>
<evidence type="ECO:0000256" key="1">
    <source>
        <dbReference type="PROSITE-ProRule" id="PRU00339"/>
    </source>
</evidence>
<evidence type="ECO:0000256" key="2">
    <source>
        <dbReference type="SAM" id="SignalP"/>
    </source>
</evidence>
<feature type="chain" id="PRO_5009527061" evidence="2">
    <location>
        <begin position="26"/>
        <end position="158"/>
    </location>
</feature>
<evidence type="ECO:0000313" key="4">
    <source>
        <dbReference type="Proteomes" id="UP000179076"/>
    </source>
</evidence>
<sequence length="158" mass="17438">MKFVRCLLVVVFGMAGVLSPSVVSAAGGGGDFVESKPADPDYTSGVKAVEAKNWSQAIELLMRAMARDDKNADIFNYLGYAERHRGNMDQAFKHYAKALSLDPKHRGAHEYVGEAYLLTGNLAKAEEHLAALDKLCFFSCAEFRDLKAKIAEHRQKKN</sequence>
<gene>
    <name evidence="3" type="ORF">A2W18_13650</name>
</gene>
<organism evidence="3 4">
    <name type="scientific">Candidatus Muproteobacteria bacterium RBG_16_60_9</name>
    <dbReference type="NCBI Taxonomy" id="1817755"/>
    <lineage>
        <taxon>Bacteria</taxon>
        <taxon>Pseudomonadati</taxon>
        <taxon>Pseudomonadota</taxon>
        <taxon>Candidatus Muproteobacteria</taxon>
    </lineage>
</organism>